<protein>
    <recommendedName>
        <fullName evidence="1">3-keto-alpha-glucoside-1,2-lyase/3-keto-2-hydroxy-glucal hydratase domain-containing protein</fullName>
    </recommendedName>
</protein>
<gene>
    <name evidence="2" type="ORF">METZ01_LOCUS100804</name>
</gene>
<organism evidence="2">
    <name type="scientific">marine metagenome</name>
    <dbReference type="NCBI Taxonomy" id="408172"/>
    <lineage>
        <taxon>unclassified sequences</taxon>
        <taxon>metagenomes</taxon>
        <taxon>ecological metagenomes</taxon>
    </lineage>
</organism>
<reference evidence="2" key="1">
    <citation type="submission" date="2018-05" db="EMBL/GenBank/DDBJ databases">
        <authorList>
            <person name="Lanie J.A."/>
            <person name="Ng W.-L."/>
            <person name="Kazmierczak K.M."/>
            <person name="Andrzejewski T.M."/>
            <person name="Davidsen T.M."/>
            <person name="Wayne K.J."/>
            <person name="Tettelin H."/>
            <person name="Glass J.I."/>
            <person name="Rusch D."/>
            <person name="Podicherti R."/>
            <person name="Tsui H.-C.T."/>
            <person name="Winkler M.E."/>
        </authorList>
    </citation>
    <scope>NUCLEOTIDE SEQUENCE</scope>
</reference>
<accession>A0A381W5W6</accession>
<name>A0A381W5W6_9ZZZZ</name>
<dbReference type="GO" id="GO:0016787">
    <property type="term" value="F:hydrolase activity"/>
    <property type="evidence" value="ECO:0007669"/>
    <property type="project" value="InterPro"/>
</dbReference>
<dbReference type="Pfam" id="PF06439">
    <property type="entry name" value="3keto-disac_hyd"/>
    <property type="match status" value="1"/>
</dbReference>
<evidence type="ECO:0000259" key="1">
    <source>
        <dbReference type="Pfam" id="PF06439"/>
    </source>
</evidence>
<sequence>MKRVLALISALAIMSISGCTQDAAEQASGGNWTTLFDGSSFEGWKQLGDANWRLDEGSFLADSGAGFLVSESSYRNFHLKLEFWIDPDANSGIFIRCSNPNEITPENSYEVNIFDKRPDPTYRTGGIVDFAPPLSTINSGGQWNTYEIIAEGPRLFITLNGTVTVDIEDSTHAEGPFALQYGTGVGPGAVRFRNVEIMPL</sequence>
<proteinExistence type="predicted"/>
<dbReference type="AlphaFoldDB" id="A0A381W5W6"/>
<dbReference type="EMBL" id="UINC01010809">
    <property type="protein sequence ID" value="SVA47950.1"/>
    <property type="molecule type" value="Genomic_DNA"/>
</dbReference>
<dbReference type="PROSITE" id="PS51257">
    <property type="entry name" value="PROKAR_LIPOPROTEIN"/>
    <property type="match status" value="1"/>
</dbReference>
<dbReference type="Gene3D" id="2.60.120.560">
    <property type="entry name" value="Exo-inulinase, domain 1"/>
    <property type="match status" value="1"/>
</dbReference>
<feature type="domain" description="3-keto-alpha-glucoside-1,2-lyase/3-keto-2-hydroxy-glucal hydratase" evidence="1">
    <location>
        <begin position="32"/>
        <end position="197"/>
    </location>
</feature>
<evidence type="ECO:0000313" key="2">
    <source>
        <dbReference type="EMBL" id="SVA47950.1"/>
    </source>
</evidence>
<dbReference type="InterPro" id="IPR010496">
    <property type="entry name" value="AL/BT2_dom"/>
</dbReference>